<dbReference type="Gene3D" id="3.40.30.10">
    <property type="entry name" value="Glutaredoxin"/>
    <property type="match status" value="1"/>
</dbReference>
<dbReference type="Pfam" id="PF13409">
    <property type="entry name" value="GST_N_2"/>
    <property type="match status" value="1"/>
</dbReference>
<sequence length="248" mass="28887">MITFYDITSNLPDKVWSPSTWKTRLTLNFKEIPYKTEFLELPDVQKFCIEKGIPPTRTWNDGSPFYTFPVIHDPSTRVYLADSLAIARYLEKTYPETPVIFPAELDALQAAYTSACASELNSVWRIAVPEMAKLLEGRALEYYRFTREKNLGKKLEEVAPVGEEKVTDWKRFKEGFDNIDGWLKQNSKTEPFVLGNRIIWADFVLGGLLLLFKRMWGEDSEEWKEIKGWNGGRWEALLRELQPYSQIK</sequence>
<proteinExistence type="predicted"/>
<dbReference type="STRING" id="1095629.A0A0C9WWT9"/>
<dbReference type="GO" id="GO:0006749">
    <property type="term" value="P:glutathione metabolic process"/>
    <property type="evidence" value="ECO:0007669"/>
    <property type="project" value="TreeGrafter"/>
</dbReference>
<dbReference type="GO" id="GO:0004364">
    <property type="term" value="F:glutathione transferase activity"/>
    <property type="evidence" value="ECO:0007669"/>
    <property type="project" value="TreeGrafter"/>
</dbReference>
<dbReference type="InterPro" id="IPR036282">
    <property type="entry name" value="Glutathione-S-Trfase_C_sf"/>
</dbReference>
<dbReference type="Gene3D" id="1.20.1050.10">
    <property type="match status" value="1"/>
</dbReference>
<dbReference type="AlphaFoldDB" id="A0A0C9WWT9"/>
<dbReference type="Proteomes" id="UP000054477">
    <property type="component" value="Unassembled WGS sequence"/>
</dbReference>
<dbReference type="PANTHER" id="PTHR42673">
    <property type="entry name" value="MALEYLACETOACETATE ISOMERASE"/>
    <property type="match status" value="1"/>
</dbReference>
<reference evidence="2 3" key="1">
    <citation type="submission" date="2014-04" db="EMBL/GenBank/DDBJ databases">
        <authorList>
            <consortium name="DOE Joint Genome Institute"/>
            <person name="Kuo A."/>
            <person name="Kohler A."/>
            <person name="Nagy L.G."/>
            <person name="Floudas D."/>
            <person name="Copeland A."/>
            <person name="Barry K.W."/>
            <person name="Cichocki N."/>
            <person name="Veneault-Fourrey C."/>
            <person name="LaButti K."/>
            <person name="Lindquist E.A."/>
            <person name="Lipzen A."/>
            <person name="Lundell T."/>
            <person name="Morin E."/>
            <person name="Murat C."/>
            <person name="Sun H."/>
            <person name="Tunlid A."/>
            <person name="Henrissat B."/>
            <person name="Grigoriev I.V."/>
            <person name="Hibbett D.S."/>
            <person name="Martin F."/>
            <person name="Nordberg H.P."/>
            <person name="Cantor M.N."/>
            <person name="Hua S.X."/>
        </authorList>
    </citation>
    <scope>NUCLEOTIDE SEQUENCE [LARGE SCALE GENOMIC DNA]</scope>
    <source>
        <strain evidence="2 3">LaAM-08-1</strain>
    </source>
</reference>
<dbReference type="GO" id="GO:0006559">
    <property type="term" value="P:L-phenylalanine catabolic process"/>
    <property type="evidence" value="ECO:0007669"/>
    <property type="project" value="TreeGrafter"/>
</dbReference>
<keyword evidence="3" id="KW-1185">Reference proteome</keyword>
<dbReference type="HOGENOM" id="CLU_011226_4_0_1"/>
<organism evidence="2 3">
    <name type="scientific">Laccaria amethystina LaAM-08-1</name>
    <dbReference type="NCBI Taxonomy" id="1095629"/>
    <lineage>
        <taxon>Eukaryota</taxon>
        <taxon>Fungi</taxon>
        <taxon>Dikarya</taxon>
        <taxon>Basidiomycota</taxon>
        <taxon>Agaricomycotina</taxon>
        <taxon>Agaricomycetes</taxon>
        <taxon>Agaricomycetidae</taxon>
        <taxon>Agaricales</taxon>
        <taxon>Agaricineae</taxon>
        <taxon>Hydnangiaceae</taxon>
        <taxon>Laccaria</taxon>
    </lineage>
</organism>
<dbReference type="Pfam" id="PF22041">
    <property type="entry name" value="GST_C_7"/>
    <property type="match status" value="1"/>
</dbReference>
<evidence type="ECO:0000313" key="2">
    <source>
        <dbReference type="EMBL" id="KIJ97085.1"/>
    </source>
</evidence>
<dbReference type="InterPro" id="IPR004045">
    <property type="entry name" value="Glutathione_S-Trfase_N"/>
</dbReference>
<evidence type="ECO:0000259" key="1">
    <source>
        <dbReference type="PROSITE" id="PS50404"/>
    </source>
</evidence>
<name>A0A0C9WWT9_9AGAR</name>
<protein>
    <recommendedName>
        <fullName evidence="1">GST N-terminal domain-containing protein</fullName>
    </recommendedName>
</protein>
<dbReference type="EMBL" id="KN838702">
    <property type="protein sequence ID" value="KIJ97085.1"/>
    <property type="molecule type" value="Genomic_DNA"/>
</dbReference>
<reference evidence="3" key="2">
    <citation type="submission" date="2015-01" db="EMBL/GenBank/DDBJ databases">
        <title>Evolutionary Origins and Diversification of the Mycorrhizal Mutualists.</title>
        <authorList>
            <consortium name="DOE Joint Genome Institute"/>
            <consortium name="Mycorrhizal Genomics Consortium"/>
            <person name="Kohler A."/>
            <person name="Kuo A."/>
            <person name="Nagy L.G."/>
            <person name="Floudas D."/>
            <person name="Copeland A."/>
            <person name="Barry K.W."/>
            <person name="Cichocki N."/>
            <person name="Veneault-Fourrey C."/>
            <person name="LaButti K."/>
            <person name="Lindquist E.A."/>
            <person name="Lipzen A."/>
            <person name="Lundell T."/>
            <person name="Morin E."/>
            <person name="Murat C."/>
            <person name="Riley R."/>
            <person name="Ohm R."/>
            <person name="Sun H."/>
            <person name="Tunlid A."/>
            <person name="Henrissat B."/>
            <person name="Grigoriev I.V."/>
            <person name="Hibbett D.S."/>
            <person name="Martin F."/>
        </authorList>
    </citation>
    <scope>NUCLEOTIDE SEQUENCE [LARGE SCALE GENOMIC DNA]</scope>
    <source>
        <strain evidence="3">LaAM-08-1</strain>
    </source>
</reference>
<feature type="domain" description="GST N-terminal" evidence="1">
    <location>
        <begin position="7"/>
        <end position="98"/>
    </location>
</feature>
<evidence type="ECO:0000313" key="3">
    <source>
        <dbReference type="Proteomes" id="UP000054477"/>
    </source>
</evidence>
<dbReference type="SUPFAM" id="SSF52833">
    <property type="entry name" value="Thioredoxin-like"/>
    <property type="match status" value="1"/>
</dbReference>
<dbReference type="PANTHER" id="PTHR42673:SF4">
    <property type="entry name" value="MALEYLACETOACETATE ISOMERASE"/>
    <property type="match status" value="1"/>
</dbReference>
<dbReference type="InterPro" id="IPR036249">
    <property type="entry name" value="Thioredoxin-like_sf"/>
</dbReference>
<dbReference type="GO" id="GO:0016034">
    <property type="term" value="F:maleylacetoacetate isomerase activity"/>
    <property type="evidence" value="ECO:0007669"/>
    <property type="project" value="TreeGrafter"/>
</dbReference>
<dbReference type="PROSITE" id="PS50404">
    <property type="entry name" value="GST_NTER"/>
    <property type="match status" value="1"/>
</dbReference>
<dbReference type="InterPro" id="IPR054416">
    <property type="entry name" value="GST_UstS-like_C"/>
</dbReference>
<dbReference type="OrthoDB" id="4951845at2759"/>
<gene>
    <name evidence="2" type="ORF">K443DRAFT_124191</name>
</gene>
<accession>A0A0C9WWT9</accession>
<dbReference type="SUPFAM" id="SSF47616">
    <property type="entry name" value="GST C-terminal domain-like"/>
    <property type="match status" value="1"/>
</dbReference>